<feature type="domain" description="HMA" evidence="20">
    <location>
        <begin position="88"/>
        <end position="154"/>
    </location>
</feature>
<dbReference type="InterPro" id="IPR023214">
    <property type="entry name" value="HAD_sf"/>
</dbReference>
<dbReference type="InterPro" id="IPR036412">
    <property type="entry name" value="HAD-like_sf"/>
</dbReference>
<dbReference type="InterPro" id="IPR008250">
    <property type="entry name" value="ATPase_P-typ_transduc_dom_A_sf"/>
</dbReference>
<keyword evidence="5" id="KW-0597">Phosphoprotein</keyword>
<dbReference type="CDD" id="cd00371">
    <property type="entry name" value="HMA"/>
    <property type="match status" value="1"/>
</dbReference>
<organism evidence="21 22">
    <name type="scientific">Candidatus Magnetobacterium bavaricum</name>
    <dbReference type="NCBI Taxonomy" id="29290"/>
    <lineage>
        <taxon>Bacteria</taxon>
        <taxon>Pseudomonadati</taxon>
        <taxon>Nitrospirota</taxon>
        <taxon>Thermodesulfovibrionia</taxon>
        <taxon>Thermodesulfovibrionales</taxon>
        <taxon>Candidatus Magnetobacteriaceae</taxon>
        <taxon>Candidatus Magnetobacterium</taxon>
    </lineage>
</organism>
<dbReference type="InterPro" id="IPR006121">
    <property type="entry name" value="HMA_dom"/>
</dbReference>
<sequence length="828" mass="88918">MRNVFYDNVRDYLGENPVNQKIDKTLKDAKYDIFSILNNGITIVADKKNSNVGRLFSISNYQIVNGCQTTFRDATIEMRESPHMSETISIKVRIKGMSCAACVGAAERALRSLPGVTSVSVNLATERAFIQYRPTTLDFEVIRAAIVNSGYEAELITQSHTDTERLQHQRDFTALKTHFIISALLTVPIAAGSMLTLPVLDNGYVQFVLASVVQLWLGMRFYGAALSALRHFSANMNTLIAVGTTAAYVYSSVAVFAPRLFETDGIVPHVYFDTSAVIITLILLGRMLEMRAKGHTSEAIRHLIGMQAETVSVIRNDLQLEIPVEDVIVGDVVVVRAGERVAVDGVVVEGTSAVDESMLTGESLPVDKVVGDELLAGTLNGLGVLKMRAAKVGEDSTLQRIIRLIEQAQGSKAPIQRFADRVAAVFVPVVISIAVLTFVLWYLWGPSFTMAMMNFIAVLIIACPCALGLATPTAIMVGSGRGAQQGILIRDAEALEKTCKVDTVVMDKTGTITAGRPQVTEVIISPSCGMTVPEVLRLAASIERDSEHPLGAAIVNLARDRGIDLLQTEGVVSLPGGGIRGRLSGDLKGDLIGIGREVVIGNLQLMTREGVDCSGLMPEIERLTQEARTVVVTSVGGSAVGIFAIADTIKDTSAEAVKRLTEMGIEVVMLTGDNKKTAYAIARQVSISRVFAGVQPQGKLDVIRQLKADNRMVAMVGDGINDAPALAQADVGIAIGTGADVAIESSDITLIKGDLLSVVDAIRLSHETMRIIKQNLFWAFFYNIIGIPVAGGVLYLFGGPLLNPMLASLTMAFSSVSVVSNSLRLRKK</sequence>
<dbReference type="NCBIfam" id="TIGR01525">
    <property type="entry name" value="ATPase-IB_hvy"/>
    <property type="match status" value="1"/>
</dbReference>
<evidence type="ECO:0000256" key="3">
    <source>
        <dbReference type="ARBA" id="ARBA00022448"/>
    </source>
</evidence>
<dbReference type="PANTHER" id="PTHR43520">
    <property type="entry name" value="ATP7, ISOFORM B"/>
    <property type="match status" value="1"/>
</dbReference>
<comment type="catalytic activity">
    <reaction evidence="18">
        <text>Cu(+)(in) + ATP + H2O = Cu(+)(out) + ADP + phosphate + H(+)</text>
        <dbReference type="Rhea" id="RHEA:25792"/>
        <dbReference type="ChEBI" id="CHEBI:15377"/>
        <dbReference type="ChEBI" id="CHEBI:15378"/>
        <dbReference type="ChEBI" id="CHEBI:30616"/>
        <dbReference type="ChEBI" id="CHEBI:43474"/>
        <dbReference type="ChEBI" id="CHEBI:49552"/>
        <dbReference type="ChEBI" id="CHEBI:456216"/>
        <dbReference type="EC" id="7.2.2.8"/>
    </reaction>
</comment>
<keyword evidence="10 19" id="KW-0067">ATP-binding</keyword>
<keyword evidence="15" id="KW-0406">Ion transport</keyword>
<feature type="transmembrane region" description="Helical" evidence="19">
    <location>
        <begin position="776"/>
        <end position="798"/>
    </location>
</feature>
<evidence type="ECO:0000313" key="21">
    <source>
        <dbReference type="EMBL" id="KJU84432.1"/>
    </source>
</evidence>
<dbReference type="InterPro" id="IPR044492">
    <property type="entry name" value="P_typ_ATPase_HD_dom"/>
</dbReference>
<keyword evidence="6 19" id="KW-0812">Transmembrane</keyword>
<evidence type="ECO:0000256" key="15">
    <source>
        <dbReference type="ARBA" id="ARBA00023065"/>
    </source>
</evidence>
<feature type="transmembrane region" description="Helical" evidence="19">
    <location>
        <begin position="269"/>
        <end position="288"/>
    </location>
</feature>
<dbReference type="CDD" id="cd02094">
    <property type="entry name" value="P-type_ATPase_Cu-like"/>
    <property type="match status" value="1"/>
</dbReference>
<dbReference type="InterPro" id="IPR018303">
    <property type="entry name" value="ATPase_P-typ_P_site"/>
</dbReference>
<evidence type="ECO:0000256" key="11">
    <source>
        <dbReference type="ARBA" id="ARBA00022842"/>
    </source>
</evidence>
<feature type="transmembrane region" description="Helical" evidence="19">
    <location>
        <begin position="203"/>
        <end position="222"/>
    </location>
</feature>
<feature type="transmembrane region" description="Helical" evidence="19">
    <location>
        <begin position="179"/>
        <end position="197"/>
    </location>
</feature>
<reference evidence="21 22" key="1">
    <citation type="submission" date="2015-02" db="EMBL/GenBank/DDBJ databases">
        <title>Single-cell genomics of uncultivated deep-branching MTB reveals a conserved set of magnetosome genes.</title>
        <authorList>
            <person name="Kolinko S."/>
            <person name="Richter M."/>
            <person name="Glockner F.O."/>
            <person name="Brachmann A."/>
            <person name="Schuler D."/>
        </authorList>
    </citation>
    <scope>NUCLEOTIDE SEQUENCE [LARGE SCALE GENOMIC DNA]</scope>
    <source>
        <strain evidence="21">TM-1</strain>
    </source>
</reference>
<dbReference type="InterPro" id="IPR001757">
    <property type="entry name" value="P_typ_ATPase"/>
</dbReference>
<evidence type="ECO:0000256" key="10">
    <source>
        <dbReference type="ARBA" id="ARBA00022840"/>
    </source>
</evidence>
<dbReference type="SUPFAM" id="SSF81653">
    <property type="entry name" value="Calcium ATPase, transduction domain A"/>
    <property type="match status" value="1"/>
</dbReference>
<dbReference type="InterPro" id="IPR023298">
    <property type="entry name" value="ATPase_P-typ_TM_dom_sf"/>
</dbReference>
<dbReference type="InterPro" id="IPR036163">
    <property type="entry name" value="HMA_dom_sf"/>
</dbReference>
<evidence type="ECO:0000313" key="22">
    <source>
        <dbReference type="Proteomes" id="UP000033423"/>
    </source>
</evidence>
<dbReference type="FunFam" id="2.70.150.10:FF:000002">
    <property type="entry name" value="Copper-transporting ATPase 1, putative"/>
    <property type="match status" value="1"/>
</dbReference>
<dbReference type="Pfam" id="PF00122">
    <property type="entry name" value="E1-E2_ATPase"/>
    <property type="match status" value="1"/>
</dbReference>
<dbReference type="InterPro" id="IPR018891">
    <property type="entry name" value="AIPR_C"/>
</dbReference>
<evidence type="ECO:0000256" key="14">
    <source>
        <dbReference type="ARBA" id="ARBA00023008"/>
    </source>
</evidence>
<evidence type="ECO:0000256" key="19">
    <source>
        <dbReference type="RuleBase" id="RU362081"/>
    </source>
</evidence>
<dbReference type="Gene3D" id="3.30.70.100">
    <property type="match status" value="1"/>
</dbReference>
<dbReference type="GO" id="GO:0016887">
    <property type="term" value="F:ATP hydrolysis activity"/>
    <property type="evidence" value="ECO:0007669"/>
    <property type="project" value="InterPro"/>
</dbReference>
<dbReference type="GO" id="GO:0005524">
    <property type="term" value="F:ATP binding"/>
    <property type="evidence" value="ECO:0007669"/>
    <property type="project" value="UniProtKB-UniRule"/>
</dbReference>
<dbReference type="SUPFAM" id="SSF55008">
    <property type="entry name" value="HMA, heavy metal-associated domain"/>
    <property type="match status" value="1"/>
</dbReference>
<keyword evidence="4 19" id="KW-1003">Cell membrane</keyword>
<comment type="subcellular location">
    <subcellularLocation>
        <location evidence="1">Cell membrane</location>
        <topology evidence="1">Multi-pass membrane protein</topology>
    </subcellularLocation>
</comment>
<dbReference type="SUPFAM" id="SSF81665">
    <property type="entry name" value="Calcium ATPase, transmembrane domain M"/>
    <property type="match status" value="1"/>
</dbReference>
<dbReference type="Gene3D" id="3.40.1110.10">
    <property type="entry name" value="Calcium-transporting ATPase, cytoplasmic domain N"/>
    <property type="match status" value="1"/>
</dbReference>
<keyword evidence="12" id="KW-1278">Translocase</keyword>
<keyword evidence="14" id="KW-0186">Copper</keyword>
<evidence type="ECO:0000259" key="20">
    <source>
        <dbReference type="PROSITE" id="PS50846"/>
    </source>
</evidence>
<accession>A0A0F3GRN7</accession>
<protein>
    <submittedName>
        <fullName evidence="21">Heavy metal translocating P-type ATPase</fullName>
    </submittedName>
</protein>
<evidence type="ECO:0000256" key="2">
    <source>
        <dbReference type="ARBA" id="ARBA00006024"/>
    </source>
</evidence>
<dbReference type="FunFam" id="3.40.50.1000:FF:000144">
    <property type="entry name" value="copper-transporting ATPase 1 isoform X2"/>
    <property type="match status" value="1"/>
</dbReference>
<comment type="similarity">
    <text evidence="2 19">Belongs to the cation transport ATPase (P-type) (TC 3.A.3) family. Type IB subfamily.</text>
</comment>
<keyword evidence="7 19" id="KW-0479">Metal-binding</keyword>
<dbReference type="Proteomes" id="UP000033423">
    <property type="component" value="Unassembled WGS sequence"/>
</dbReference>
<evidence type="ECO:0000256" key="1">
    <source>
        <dbReference type="ARBA" id="ARBA00004651"/>
    </source>
</evidence>
<keyword evidence="9" id="KW-0187">Copper transport</keyword>
<dbReference type="PANTHER" id="PTHR43520:SF8">
    <property type="entry name" value="P-TYPE CU(+) TRANSPORTER"/>
    <property type="match status" value="1"/>
</dbReference>
<dbReference type="SUPFAM" id="SSF56784">
    <property type="entry name" value="HAD-like"/>
    <property type="match status" value="1"/>
</dbReference>
<evidence type="ECO:0000256" key="5">
    <source>
        <dbReference type="ARBA" id="ARBA00022553"/>
    </source>
</evidence>
<keyword evidence="8 19" id="KW-0547">Nucleotide-binding</keyword>
<name>A0A0F3GRN7_9BACT</name>
<comment type="caution">
    <text evidence="21">The sequence shown here is derived from an EMBL/GenBank/DDBJ whole genome shotgun (WGS) entry which is preliminary data.</text>
</comment>
<dbReference type="GO" id="GO:0005886">
    <property type="term" value="C:plasma membrane"/>
    <property type="evidence" value="ECO:0007669"/>
    <property type="project" value="UniProtKB-SubCell"/>
</dbReference>
<evidence type="ECO:0000256" key="18">
    <source>
        <dbReference type="ARBA" id="ARBA00049289"/>
    </source>
</evidence>
<keyword evidence="13 19" id="KW-1133">Transmembrane helix</keyword>
<evidence type="ECO:0000256" key="8">
    <source>
        <dbReference type="ARBA" id="ARBA00022741"/>
    </source>
</evidence>
<dbReference type="Pfam" id="PF10592">
    <property type="entry name" value="AIPR"/>
    <property type="match status" value="1"/>
</dbReference>
<evidence type="ECO:0000256" key="6">
    <source>
        <dbReference type="ARBA" id="ARBA00022692"/>
    </source>
</evidence>
<evidence type="ECO:0000256" key="13">
    <source>
        <dbReference type="ARBA" id="ARBA00022989"/>
    </source>
</evidence>
<evidence type="ECO:0000256" key="7">
    <source>
        <dbReference type="ARBA" id="ARBA00022723"/>
    </source>
</evidence>
<evidence type="ECO:0000256" key="12">
    <source>
        <dbReference type="ARBA" id="ARBA00022967"/>
    </source>
</evidence>
<keyword evidence="16 19" id="KW-0472">Membrane</keyword>
<feature type="transmembrane region" description="Helical" evidence="19">
    <location>
        <begin position="234"/>
        <end position="257"/>
    </location>
</feature>
<feature type="transmembrane region" description="Helical" evidence="19">
    <location>
        <begin position="422"/>
        <end position="444"/>
    </location>
</feature>
<evidence type="ECO:0000256" key="16">
    <source>
        <dbReference type="ARBA" id="ARBA00023136"/>
    </source>
</evidence>
<dbReference type="PROSITE" id="PS00154">
    <property type="entry name" value="ATPASE_E1_E2"/>
    <property type="match status" value="1"/>
</dbReference>
<dbReference type="SFLD" id="SFLDS00003">
    <property type="entry name" value="Haloacid_Dehalogenase"/>
    <property type="match status" value="1"/>
</dbReference>
<dbReference type="FunFam" id="3.30.70.100:FF:000005">
    <property type="entry name" value="Copper-exporting P-type ATPase A"/>
    <property type="match status" value="1"/>
</dbReference>
<dbReference type="PROSITE" id="PS50846">
    <property type="entry name" value="HMA_2"/>
    <property type="match status" value="1"/>
</dbReference>
<dbReference type="AlphaFoldDB" id="A0A0F3GRN7"/>
<dbReference type="Pfam" id="PF00403">
    <property type="entry name" value="HMA"/>
    <property type="match status" value="1"/>
</dbReference>
<comment type="catalytic activity">
    <reaction evidence="17">
        <text>Cu(2+)(in) + ATP + H2O = Cu(2+)(out) + ADP + phosphate + H(+)</text>
        <dbReference type="Rhea" id="RHEA:10376"/>
        <dbReference type="ChEBI" id="CHEBI:15377"/>
        <dbReference type="ChEBI" id="CHEBI:15378"/>
        <dbReference type="ChEBI" id="CHEBI:29036"/>
        <dbReference type="ChEBI" id="CHEBI:30616"/>
        <dbReference type="ChEBI" id="CHEBI:43474"/>
        <dbReference type="ChEBI" id="CHEBI:456216"/>
        <dbReference type="EC" id="7.2.2.9"/>
    </reaction>
</comment>
<evidence type="ECO:0000256" key="4">
    <source>
        <dbReference type="ARBA" id="ARBA00022475"/>
    </source>
</evidence>
<proteinExistence type="inferred from homology"/>
<dbReference type="SFLD" id="SFLDF00027">
    <property type="entry name" value="p-type_atpase"/>
    <property type="match status" value="1"/>
</dbReference>
<dbReference type="EMBL" id="LACI01001453">
    <property type="protein sequence ID" value="KJU84432.1"/>
    <property type="molecule type" value="Genomic_DNA"/>
</dbReference>
<dbReference type="Pfam" id="PF00702">
    <property type="entry name" value="Hydrolase"/>
    <property type="match status" value="1"/>
</dbReference>
<dbReference type="GO" id="GO:0043682">
    <property type="term" value="F:P-type divalent copper transporter activity"/>
    <property type="evidence" value="ECO:0007669"/>
    <property type="project" value="UniProtKB-EC"/>
</dbReference>
<keyword evidence="22" id="KW-1185">Reference proteome</keyword>
<evidence type="ECO:0000256" key="17">
    <source>
        <dbReference type="ARBA" id="ARBA00047424"/>
    </source>
</evidence>
<dbReference type="NCBIfam" id="TIGR01494">
    <property type="entry name" value="ATPase_P-type"/>
    <property type="match status" value="2"/>
</dbReference>
<dbReference type="GO" id="GO:0055070">
    <property type="term" value="P:copper ion homeostasis"/>
    <property type="evidence" value="ECO:0007669"/>
    <property type="project" value="TreeGrafter"/>
</dbReference>
<feature type="transmembrane region" description="Helical" evidence="19">
    <location>
        <begin position="804"/>
        <end position="823"/>
    </location>
</feature>
<dbReference type="Gene3D" id="3.40.50.1000">
    <property type="entry name" value="HAD superfamily/HAD-like"/>
    <property type="match status" value="1"/>
</dbReference>
<keyword evidence="3" id="KW-0813">Transport</keyword>
<dbReference type="Gene3D" id="2.70.150.10">
    <property type="entry name" value="Calcium-transporting ATPase, cytoplasmic transduction domain A"/>
    <property type="match status" value="1"/>
</dbReference>
<dbReference type="PATRIC" id="fig|29290.4.peg.4476"/>
<gene>
    <name evidence="21" type="ORF">MBAV_003375</name>
</gene>
<keyword evidence="11" id="KW-0460">Magnesium</keyword>
<dbReference type="GO" id="GO:0140581">
    <property type="term" value="F:P-type monovalent copper transporter activity"/>
    <property type="evidence" value="ECO:0007669"/>
    <property type="project" value="UniProtKB-EC"/>
</dbReference>
<dbReference type="InterPro" id="IPR027256">
    <property type="entry name" value="P-typ_ATPase_IB"/>
</dbReference>
<dbReference type="PRINTS" id="PR00119">
    <property type="entry name" value="CATATPASE"/>
</dbReference>
<evidence type="ECO:0000256" key="9">
    <source>
        <dbReference type="ARBA" id="ARBA00022796"/>
    </source>
</evidence>
<dbReference type="InterPro" id="IPR059000">
    <property type="entry name" value="ATPase_P-type_domA"/>
</dbReference>
<dbReference type="InterPro" id="IPR023299">
    <property type="entry name" value="ATPase_P-typ_cyto_dom_N"/>
</dbReference>
<feature type="transmembrane region" description="Helical" evidence="19">
    <location>
        <begin position="450"/>
        <end position="471"/>
    </location>
</feature>
<dbReference type="GO" id="GO:0005507">
    <property type="term" value="F:copper ion binding"/>
    <property type="evidence" value="ECO:0007669"/>
    <property type="project" value="TreeGrafter"/>
</dbReference>
<dbReference type="SFLD" id="SFLDG00002">
    <property type="entry name" value="C1.7:_P-type_atpase_like"/>
    <property type="match status" value="1"/>
</dbReference>
<dbReference type="PRINTS" id="PR00943">
    <property type="entry name" value="CUATPASE"/>
</dbReference>